<feature type="transmembrane region" description="Helical" evidence="6">
    <location>
        <begin position="356"/>
        <end position="375"/>
    </location>
</feature>
<name>A0A3M7SPS5_BRAPC</name>
<evidence type="ECO:0000256" key="6">
    <source>
        <dbReference type="SAM" id="Phobius"/>
    </source>
</evidence>
<feature type="transmembrane region" description="Helical" evidence="6">
    <location>
        <begin position="154"/>
        <end position="173"/>
    </location>
</feature>
<feature type="transmembrane region" description="Helical" evidence="6">
    <location>
        <begin position="227"/>
        <end position="249"/>
    </location>
</feature>
<reference evidence="7 8" key="1">
    <citation type="journal article" date="2018" name="Sci. Rep.">
        <title>Genomic signatures of local adaptation to the degree of environmental predictability in rotifers.</title>
        <authorList>
            <person name="Franch-Gras L."/>
            <person name="Hahn C."/>
            <person name="Garcia-Roger E.M."/>
            <person name="Carmona M.J."/>
            <person name="Serra M."/>
            <person name="Gomez A."/>
        </authorList>
    </citation>
    <scope>NUCLEOTIDE SEQUENCE [LARGE SCALE GENOMIC DNA]</scope>
    <source>
        <strain evidence="7">HYR1</strain>
    </source>
</reference>
<dbReference type="GO" id="GO:0016020">
    <property type="term" value="C:membrane"/>
    <property type="evidence" value="ECO:0007669"/>
    <property type="project" value="UniProtKB-SubCell"/>
</dbReference>
<evidence type="ECO:0000256" key="3">
    <source>
        <dbReference type="ARBA" id="ARBA00022692"/>
    </source>
</evidence>
<dbReference type="InterPro" id="IPR010651">
    <property type="entry name" value="Sugar_transport"/>
</dbReference>
<proteinExistence type="inferred from homology"/>
<accession>A0A3M7SPS5</accession>
<feature type="transmembrane region" description="Helical" evidence="6">
    <location>
        <begin position="67"/>
        <end position="86"/>
    </location>
</feature>
<keyword evidence="8" id="KW-1185">Reference proteome</keyword>
<dbReference type="Proteomes" id="UP000276133">
    <property type="component" value="Unassembled WGS sequence"/>
</dbReference>
<feature type="transmembrane region" description="Helical" evidence="6">
    <location>
        <begin position="325"/>
        <end position="347"/>
    </location>
</feature>
<feature type="transmembrane region" description="Helical" evidence="6">
    <location>
        <begin position="297"/>
        <end position="319"/>
    </location>
</feature>
<dbReference type="EMBL" id="REGN01000985">
    <property type="protein sequence ID" value="RNA37739.1"/>
    <property type="molecule type" value="Genomic_DNA"/>
</dbReference>
<keyword evidence="4 6" id="KW-1133">Transmembrane helix</keyword>
<evidence type="ECO:0000313" key="7">
    <source>
        <dbReference type="EMBL" id="RNA37739.1"/>
    </source>
</evidence>
<comment type="subcellular location">
    <subcellularLocation>
        <location evidence="1">Membrane</location>
        <topology evidence="1">Multi-pass membrane protein</topology>
    </subcellularLocation>
</comment>
<dbReference type="Pfam" id="PF07857">
    <property type="entry name" value="TMEM144"/>
    <property type="match status" value="1"/>
</dbReference>
<evidence type="ECO:0000256" key="1">
    <source>
        <dbReference type="ARBA" id="ARBA00004141"/>
    </source>
</evidence>
<feature type="transmembrane region" description="Helical" evidence="6">
    <location>
        <begin position="123"/>
        <end position="142"/>
    </location>
</feature>
<feature type="transmembrane region" description="Helical" evidence="6">
    <location>
        <begin position="34"/>
        <end position="55"/>
    </location>
</feature>
<dbReference type="OrthoDB" id="426527at2759"/>
<comment type="similarity">
    <text evidence="2">Belongs to the TMEM144 family.</text>
</comment>
<comment type="caution">
    <text evidence="7">The sequence shown here is derived from an EMBL/GenBank/DDBJ whole genome shotgun (WGS) entry which is preliminary data.</text>
</comment>
<dbReference type="GO" id="GO:0015144">
    <property type="term" value="F:carbohydrate transmembrane transporter activity"/>
    <property type="evidence" value="ECO:0007669"/>
    <property type="project" value="InterPro"/>
</dbReference>
<dbReference type="PANTHER" id="PTHR16119:SF17">
    <property type="entry name" value="TRANSMEMBRANE PROTEIN 144"/>
    <property type="match status" value="1"/>
</dbReference>
<dbReference type="AlphaFoldDB" id="A0A3M7SPS5"/>
<sequence length="377" mass="41495">MQNFEFQIVHLSMDTNITTVITTLLTTTQVPESVPGYVGFLCLTISVLFFGSNYLPVKQFQTGDGMFFQLVLTLAIWTVGFVVHAIRGFPKFYALPMLGGFLWSTGNLNTVPIIKMIGIGMGTLFWNTILLIVGWAVARFGLLGVKPEVPSNEILNYVGVAFAVISGIFYLFVQTESSEPEERQHLINAPIAEITTETEIAAILTTADEDIQSGTFFDQLNTSSKKILGISMAIFSGFLYGFTFTPALYVQDNYQNASQNGLDYVFSLYTGIFMSSIVYFTLYCIVKKNKPQVFPRVILPALISGWMWGIANSSFFLASNSLTQAITFPIVSSGPSAISALWGIFLFKEIKGRQNFMVLACGFTFAVIGSVLCGISK</sequence>
<evidence type="ECO:0000256" key="4">
    <source>
        <dbReference type="ARBA" id="ARBA00022989"/>
    </source>
</evidence>
<dbReference type="PANTHER" id="PTHR16119">
    <property type="entry name" value="TRANSMEMBRANE PROTEIN 144"/>
    <property type="match status" value="1"/>
</dbReference>
<feature type="transmembrane region" description="Helical" evidence="6">
    <location>
        <begin position="264"/>
        <end position="285"/>
    </location>
</feature>
<keyword evidence="5 6" id="KW-0472">Membrane</keyword>
<gene>
    <name evidence="7" type="ORF">BpHYR1_030275</name>
</gene>
<dbReference type="InterPro" id="IPR012435">
    <property type="entry name" value="TMEM144"/>
</dbReference>
<organism evidence="7 8">
    <name type="scientific">Brachionus plicatilis</name>
    <name type="common">Marine rotifer</name>
    <name type="synonym">Brachionus muelleri</name>
    <dbReference type="NCBI Taxonomy" id="10195"/>
    <lineage>
        <taxon>Eukaryota</taxon>
        <taxon>Metazoa</taxon>
        <taxon>Spiralia</taxon>
        <taxon>Gnathifera</taxon>
        <taxon>Rotifera</taxon>
        <taxon>Eurotatoria</taxon>
        <taxon>Monogononta</taxon>
        <taxon>Pseudotrocha</taxon>
        <taxon>Ploima</taxon>
        <taxon>Brachionidae</taxon>
        <taxon>Brachionus</taxon>
    </lineage>
</organism>
<keyword evidence="3 6" id="KW-0812">Transmembrane</keyword>
<evidence type="ECO:0000313" key="8">
    <source>
        <dbReference type="Proteomes" id="UP000276133"/>
    </source>
</evidence>
<evidence type="ECO:0000256" key="5">
    <source>
        <dbReference type="ARBA" id="ARBA00023136"/>
    </source>
</evidence>
<evidence type="ECO:0000256" key="2">
    <source>
        <dbReference type="ARBA" id="ARBA00005731"/>
    </source>
</evidence>
<protein>
    <submittedName>
        <fullName evidence="7">Transmembrane protein-like</fullName>
    </submittedName>
</protein>